<evidence type="ECO:0000256" key="1">
    <source>
        <dbReference type="SAM" id="MobiDB-lite"/>
    </source>
</evidence>
<feature type="region of interest" description="Disordered" evidence="1">
    <location>
        <begin position="1"/>
        <end position="81"/>
    </location>
</feature>
<sequence>MATREQPRGRDQSFWITHFRQRGYKRPGQQQQHQLSGYPQGGGNSSSRSRINTNNARTASTSGKELSSSPPCLSPGHPRPFDHIESERQHLQYLLGKQDLRARDLFSRIAAVDEAYNFGSVHEHRQARKDRACLRRRISETVNREKEILDRLGEIHVEIQCRERWHMVEQQRAFLRQQGGQPQYDWGWSNGSGGRLDWSQGQRGFDASLSYHRNNLGPDIVGNYTQQQQQQHAWSVNPHYPSMAAGTWTNTPEWYPSSNTPAGADRGRRISGAQDAGKVRSLVEENPASPSRRSSYRSNASYEAETGKRIGPSRNSVLPDLRLPDRRRSLPTMHYNWDGGGGSGHRYMGYIAEE</sequence>
<feature type="compositionally biased region" description="Low complexity" evidence="1">
    <location>
        <begin position="45"/>
        <end position="59"/>
    </location>
</feature>
<proteinExistence type="predicted"/>
<dbReference type="GeneID" id="92045052"/>
<evidence type="ECO:0000313" key="3">
    <source>
        <dbReference type="Proteomes" id="UP001433268"/>
    </source>
</evidence>
<dbReference type="RefSeq" id="XP_066667334.1">
    <property type="nucleotide sequence ID" value="XM_066811992.1"/>
</dbReference>
<dbReference type="EMBL" id="JAQQWN010000006">
    <property type="protein sequence ID" value="KAK8079859.1"/>
    <property type="molecule type" value="Genomic_DNA"/>
</dbReference>
<reference evidence="2 3" key="1">
    <citation type="submission" date="2023-01" db="EMBL/GenBank/DDBJ databases">
        <title>Analysis of 21 Apiospora genomes using comparative genomics revels a genus with tremendous synthesis potential of carbohydrate active enzymes and secondary metabolites.</title>
        <authorList>
            <person name="Sorensen T."/>
        </authorList>
    </citation>
    <scope>NUCLEOTIDE SEQUENCE [LARGE SCALE GENOMIC DNA]</scope>
    <source>
        <strain evidence="2 3">CBS 114990</strain>
    </source>
</reference>
<gene>
    <name evidence="2" type="ORF">PG997_007677</name>
</gene>
<comment type="caution">
    <text evidence="2">The sequence shown here is derived from an EMBL/GenBank/DDBJ whole genome shotgun (WGS) entry which is preliminary data.</text>
</comment>
<feature type="compositionally biased region" description="Polar residues" evidence="1">
    <location>
        <begin position="28"/>
        <end position="37"/>
    </location>
</feature>
<name>A0ABR1W8P5_9PEZI</name>
<feature type="region of interest" description="Disordered" evidence="1">
    <location>
        <begin position="273"/>
        <end position="325"/>
    </location>
</feature>
<organism evidence="2 3">
    <name type="scientific">Apiospora hydei</name>
    <dbReference type="NCBI Taxonomy" id="1337664"/>
    <lineage>
        <taxon>Eukaryota</taxon>
        <taxon>Fungi</taxon>
        <taxon>Dikarya</taxon>
        <taxon>Ascomycota</taxon>
        <taxon>Pezizomycotina</taxon>
        <taxon>Sordariomycetes</taxon>
        <taxon>Xylariomycetidae</taxon>
        <taxon>Amphisphaeriales</taxon>
        <taxon>Apiosporaceae</taxon>
        <taxon>Apiospora</taxon>
    </lineage>
</organism>
<keyword evidence="3" id="KW-1185">Reference proteome</keyword>
<feature type="compositionally biased region" description="Low complexity" evidence="1">
    <location>
        <begin position="286"/>
        <end position="304"/>
    </location>
</feature>
<evidence type="ECO:0000313" key="2">
    <source>
        <dbReference type="EMBL" id="KAK8079859.1"/>
    </source>
</evidence>
<feature type="compositionally biased region" description="Polar residues" evidence="1">
    <location>
        <begin position="60"/>
        <end position="71"/>
    </location>
</feature>
<feature type="compositionally biased region" description="Basic and acidic residues" evidence="1">
    <location>
        <begin position="1"/>
        <end position="11"/>
    </location>
</feature>
<dbReference type="Proteomes" id="UP001433268">
    <property type="component" value="Unassembled WGS sequence"/>
</dbReference>
<protein>
    <submittedName>
        <fullName evidence="2">Uncharacterized protein</fullName>
    </submittedName>
</protein>
<accession>A0ABR1W8P5</accession>